<dbReference type="GO" id="GO:0006508">
    <property type="term" value="P:proteolysis"/>
    <property type="evidence" value="ECO:0007669"/>
    <property type="project" value="InterPro"/>
</dbReference>
<dbReference type="Proteomes" id="UP000037510">
    <property type="component" value="Unassembled WGS sequence"/>
</dbReference>
<evidence type="ECO:0000259" key="2">
    <source>
        <dbReference type="Pfam" id="PF00246"/>
    </source>
</evidence>
<evidence type="ECO:0000313" key="3">
    <source>
        <dbReference type="EMBL" id="KOB68910.1"/>
    </source>
</evidence>
<dbReference type="InterPro" id="IPR000834">
    <property type="entry name" value="Peptidase_M14"/>
</dbReference>
<dbReference type="Pfam" id="PF00246">
    <property type="entry name" value="Peptidase_M14"/>
    <property type="match status" value="1"/>
</dbReference>
<dbReference type="SUPFAM" id="SSF53187">
    <property type="entry name" value="Zn-dependent exopeptidases"/>
    <property type="match status" value="1"/>
</dbReference>
<sequence>MPEANVTVEIIGRTAEFNDIVLLKAAKPATEPVFRADDNKFIDEVPEKKIIFIVHGLSVMGVDKLSVFKNSTSYSKLFSYYFEHLDKFDIFILPMANPDGYAFAMGDAVLYPNGYTDAHSNDDKYIDLKGDIDEAMKNATFKYTGVTVDTIYKWYGKVLGTSVDYASKVYPGRDLTSDNEEEVEDIALREIWGRIINVIFKSFWKNMHMNDIQ</sequence>
<protein>
    <submittedName>
        <fullName evidence="3">Putative structural component of insect carboxypeptidase</fullName>
    </submittedName>
</protein>
<organism evidence="3 4">
    <name type="scientific">Operophtera brumata</name>
    <name type="common">Winter moth</name>
    <name type="synonym">Phalaena brumata</name>
    <dbReference type="NCBI Taxonomy" id="104452"/>
    <lineage>
        <taxon>Eukaryota</taxon>
        <taxon>Metazoa</taxon>
        <taxon>Ecdysozoa</taxon>
        <taxon>Arthropoda</taxon>
        <taxon>Hexapoda</taxon>
        <taxon>Insecta</taxon>
        <taxon>Pterygota</taxon>
        <taxon>Neoptera</taxon>
        <taxon>Endopterygota</taxon>
        <taxon>Lepidoptera</taxon>
        <taxon>Glossata</taxon>
        <taxon>Ditrysia</taxon>
        <taxon>Geometroidea</taxon>
        <taxon>Geometridae</taxon>
        <taxon>Larentiinae</taxon>
        <taxon>Operophtera</taxon>
    </lineage>
</organism>
<evidence type="ECO:0000256" key="1">
    <source>
        <dbReference type="ARBA" id="ARBA00005988"/>
    </source>
</evidence>
<comment type="similarity">
    <text evidence="1">Belongs to the peptidase M14 family.</text>
</comment>
<proteinExistence type="inferred from homology"/>
<comment type="caution">
    <text evidence="3">The sequence shown here is derived from an EMBL/GenBank/DDBJ whole genome shotgun (WGS) entry which is preliminary data.</text>
</comment>
<keyword evidence="3" id="KW-0121">Carboxypeptidase</keyword>
<dbReference type="Gene3D" id="3.40.630.10">
    <property type="entry name" value="Zn peptidases"/>
    <property type="match status" value="1"/>
</dbReference>
<keyword evidence="3" id="KW-0645">Protease</keyword>
<evidence type="ECO:0000313" key="4">
    <source>
        <dbReference type="Proteomes" id="UP000037510"/>
    </source>
</evidence>
<keyword evidence="3" id="KW-0378">Hydrolase</keyword>
<keyword evidence="4" id="KW-1185">Reference proteome</keyword>
<feature type="domain" description="Peptidase M14" evidence="2">
    <location>
        <begin position="6"/>
        <end position="104"/>
    </location>
</feature>
<accession>A0A0L7L0H2</accession>
<gene>
    <name evidence="3" type="ORF">OBRU01_17591</name>
</gene>
<dbReference type="EMBL" id="JTDY01003856">
    <property type="protein sequence ID" value="KOB68910.1"/>
    <property type="molecule type" value="Genomic_DNA"/>
</dbReference>
<reference evidence="3 4" key="1">
    <citation type="journal article" date="2015" name="Genome Biol. Evol.">
        <title>The genome of winter moth (Operophtera brumata) provides a genomic perspective on sexual dimorphism and phenology.</title>
        <authorList>
            <person name="Derks M.F."/>
            <person name="Smit S."/>
            <person name="Salis L."/>
            <person name="Schijlen E."/>
            <person name="Bossers A."/>
            <person name="Mateman C."/>
            <person name="Pijl A.S."/>
            <person name="de Ridder D."/>
            <person name="Groenen M.A."/>
            <person name="Visser M.E."/>
            <person name="Megens H.J."/>
        </authorList>
    </citation>
    <scope>NUCLEOTIDE SEQUENCE [LARGE SCALE GENOMIC DNA]</scope>
    <source>
        <strain evidence="3">WM2013NL</strain>
        <tissue evidence="3">Head and thorax</tissue>
    </source>
</reference>
<dbReference type="GO" id="GO:0008270">
    <property type="term" value="F:zinc ion binding"/>
    <property type="evidence" value="ECO:0007669"/>
    <property type="project" value="InterPro"/>
</dbReference>
<dbReference type="AlphaFoldDB" id="A0A0L7L0H2"/>
<dbReference type="GO" id="GO:0004181">
    <property type="term" value="F:metallocarboxypeptidase activity"/>
    <property type="evidence" value="ECO:0007669"/>
    <property type="project" value="InterPro"/>
</dbReference>
<name>A0A0L7L0H2_OPEBR</name>